<evidence type="ECO:0000313" key="5">
    <source>
        <dbReference type="EMBL" id="OXU28167.1"/>
    </source>
</evidence>
<comment type="similarity">
    <text evidence="3">Belongs to the SAAL1 family.</text>
</comment>
<comment type="subcellular location">
    <subcellularLocation>
        <location evidence="1">Nucleus</location>
    </subcellularLocation>
</comment>
<feature type="compositionally biased region" description="Polar residues" evidence="4">
    <location>
        <begin position="19"/>
        <end position="29"/>
    </location>
</feature>
<dbReference type="PANTHER" id="PTHR23424">
    <property type="entry name" value="SERUM AMYLOID A"/>
    <property type="match status" value="1"/>
</dbReference>
<dbReference type="InterPro" id="IPR052464">
    <property type="entry name" value="Synovial_Prolif_Regulator"/>
</dbReference>
<proteinExistence type="inferred from homology"/>
<dbReference type="GO" id="GO:0005654">
    <property type="term" value="C:nucleoplasm"/>
    <property type="evidence" value="ECO:0007669"/>
    <property type="project" value="TreeGrafter"/>
</dbReference>
<feature type="compositionally biased region" description="Basic and acidic residues" evidence="4">
    <location>
        <begin position="30"/>
        <end position="40"/>
    </location>
</feature>
<dbReference type="PANTHER" id="PTHR23424:SF23">
    <property type="entry name" value="PROTEIN SAAL1"/>
    <property type="match status" value="1"/>
</dbReference>
<dbReference type="OrthoDB" id="2156856at2759"/>
<accession>A0A232FCU0</accession>
<comment type="caution">
    <text evidence="5">The sequence shown here is derived from an EMBL/GenBank/DDBJ whole genome shotgun (WGS) entry which is preliminary data.</text>
</comment>
<evidence type="ECO:0000256" key="2">
    <source>
        <dbReference type="ARBA" id="ARBA00023242"/>
    </source>
</evidence>
<sequence>MTVTIARDIDKMDQEECTEQQMEHSQNLENVDKILEPKEENETEQDEIDSNNKMSQGEEEEEEDKDKEQRMEGIDISDSTNRVLESQEINETERRIIKGDTIGETLYSAKWILKTLISLTNVYENGWNESMEKDLCILWDMSQEKDIVKYLLENDFFKMAEFTLKISEETRLTEIVVGIIGNMCCETEALESLVNTNELATLVLSLISSDDPETVIQVLRVFQAALWDVQKNPDSPWLNKIKECATVGEAITFILKNSLVDDLMIPTIDIIYLISEMELPNDNYLLGVIFNVDQLIPALSESMIKIIDQENNPHTNSQLKNIENWYSIIFNTIKKELLKLSDDENNEDYQNMNTVLLKILKPYTMLSNLMLSDDRGLLCIQQCIRMVYFFQKNELIPNLGLIQTIIKIMLNLKSAASTEHEFEDSDHEYFKELHAYSTNYWVEVLKIFNKDQIVKVLERFDDRDLDAIIELTKTLSKISKESMGGFFQACIEVKAYRT</sequence>
<dbReference type="EMBL" id="NNAY01000467">
    <property type="protein sequence ID" value="OXU28167.1"/>
    <property type="molecule type" value="Genomic_DNA"/>
</dbReference>
<keyword evidence="6" id="KW-1185">Reference proteome</keyword>
<organism evidence="5 6">
    <name type="scientific">Trichomalopsis sarcophagae</name>
    <dbReference type="NCBI Taxonomy" id="543379"/>
    <lineage>
        <taxon>Eukaryota</taxon>
        <taxon>Metazoa</taxon>
        <taxon>Ecdysozoa</taxon>
        <taxon>Arthropoda</taxon>
        <taxon>Hexapoda</taxon>
        <taxon>Insecta</taxon>
        <taxon>Pterygota</taxon>
        <taxon>Neoptera</taxon>
        <taxon>Endopterygota</taxon>
        <taxon>Hymenoptera</taxon>
        <taxon>Apocrita</taxon>
        <taxon>Proctotrupomorpha</taxon>
        <taxon>Chalcidoidea</taxon>
        <taxon>Pteromalidae</taxon>
        <taxon>Pteromalinae</taxon>
        <taxon>Trichomalopsis</taxon>
    </lineage>
</organism>
<dbReference type="Proteomes" id="UP000215335">
    <property type="component" value="Unassembled WGS sequence"/>
</dbReference>
<evidence type="ECO:0000256" key="4">
    <source>
        <dbReference type="SAM" id="MobiDB-lite"/>
    </source>
</evidence>
<reference evidence="5 6" key="1">
    <citation type="journal article" date="2017" name="Curr. Biol.">
        <title>The Evolution of Venom by Co-option of Single-Copy Genes.</title>
        <authorList>
            <person name="Martinson E.O."/>
            <person name="Mrinalini"/>
            <person name="Kelkar Y.D."/>
            <person name="Chang C.H."/>
            <person name="Werren J.H."/>
        </authorList>
    </citation>
    <scope>NUCLEOTIDE SEQUENCE [LARGE SCALE GENOMIC DNA]</scope>
    <source>
        <strain evidence="5 6">Alberta</strain>
        <tissue evidence="5">Whole body</tissue>
    </source>
</reference>
<gene>
    <name evidence="5" type="ORF">TSAR_001496</name>
</gene>
<evidence type="ECO:0000256" key="1">
    <source>
        <dbReference type="ARBA" id="ARBA00004123"/>
    </source>
</evidence>
<evidence type="ECO:0000313" key="6">
    <source>
        <dbReference type="Proteomes" id="UP000215335"/>
    </source>
</evidence>
<evidence type="ECO:0008006" key="7">
    <source>
        <dbReference type="Google" id="ProtNLM"/>
    </source>
</evidence>
<evidence type="ECO:0000256" key="3">
    <source>
        <dbReference type="ARBA" id="ARBA00038401"/>
    </source>
</evidence>
<dbReference type="AlphaFoldDB" id="A0A232FCU0"/>
<name>A0A232FCU0_9HYME</name>
<keyword evidence="2" id="KW-0539">Nucleus</keyword>
<protein>
    <recommendedName>
        <fullName evidence="7">Protein SAAL1</fullName>
    </recommendedName>
</protein>
<feature type="region of interest" description="Disordered" evidence="4">
    <location>
        <begin position="1"/>
        <end position="80"/>
    </location>
</feature>